<dbReference type="EMBL" id="LLGC01000179">
    <property type="protein sequence ID" value="KQE03673.1"/>
    <property type="molecule type" value="Genomic_DNA"/>
</dbReference>
<evidence type="ECO:0000313" key="1">
    <source>
        <dbReference type="EMBL" id="KQE03673.1"/>
    </source>
</evidence>
<protein>
    <submittedName>
        <fullName evidence="1">Uncharacterized protein</fullName>
    </submittedName>
</protein>
<dbReference type="RefSeq" id="WP_001032730.1">
    <property type="nucleotide sequence ID" value="NZ_CAJHFN010000015.1"/>
</dbReference>
<organism evidence="1 2">
    <name type="scientific">Acinetobacter baumannii</name>
    <dbReference type="NCBI Taxonomy" id="470"/>
    <lineage>
        <taxon>Bacteria</taxon>
        <taxon>Pseudomonadati</taxon>
        <taxon>Pseudomonadota</taxon>
        <taxon>Gammaproteobacteria</taxon>
        <taxon>Moraxellales</taxon>
        <taxon>Moraxellaceae</taxon>
        <taxon>Acinetobacter</taxon>
        <taxon>Acinetobacter calcoaceticus/baumannii complex</taxon>
    </lineage>
</organism>
<gene>
    <name evidence="1" type="ORF">APD33_13750</name>
</gene>
<name>A0AAN5WDU7_ACIBA</name>
<comment type="caution">
    <text evidence="1">The sequence shown here is derived from an EMBL/GenBank/DDBJ whole genome shotgun (WGS) entry which is preliminary data.</text>
</comment>
<sequence length="158" mass="17335">MNKHDIDIAQAGALTKTFVMALNGAFFTVRGNKSKPTPQDIERAKINVQIASYTYLSAVGELLNPSHPMSKETRAKIINVTTQLIRQANASIAGGYSNKAAQLLGSNVHGAQGQLIQRKMRQLDLRVIDKHGRGWSDPSRLVEEIMTHHFSGEGNVQT</sequence>
<dbReference type="Proteomes" id="UP000051449">
    <property type="component" value="Unassembled WGS sequence"/>
</dbReference>
<accession>A0AAN5WDU7</accession>
<reference evidence="1 2" key="1">
    <citation type="submission" date="2015-10" db="EMBL/GenBank/DDBJ databases">
        <title>The utility of whole genome sequencing in characterizing Acinetobacter epidemiology and analyzing hospital outbreaks.</title>
        <authorList>
            <person name="Ozer E.A."/>
            <person name="Fitzpatrick M.A."/>
            <person name="Hauser A.R."/>
        </authorList>
    </citation>
    <scope>NUCLEOTIDE SEQUENCE [LARGE SCALE GENOMIC DNA]</scope>
    <source>
        <strain evidence="1 2">ABBL072</strain>
    </source>
</reference>
<proteinExistence type="predicted"/>
<evidence type="ECO:0000313" key="2">
    <source>
        <dbReference type="Proteomes" id="UP000051449"/>
    </source>
</evidence>
<dbReference type="AlphaFoldDB" id="A0AAN5WDU7"/>